<evidence type="ECO:0000259" key="1">
    <source>
        <dbReference type="Pfam" id="PF03992"/>
    </source>
</evidence>
<dbReference type="Pfam" id="PF03992">
    <property type="entry name" value="ABM"/>
    <property type="match status" value="1"/>
</dbReference>
<comment type="caution">
    <text evidence="2">The sequence shown here is derived from an EMBL/GenBank/DDBJ whole genome shotgun (WGS) entry which is preliminary data.</text>
</comment>
<dbReference type="GO" id="GO:0004497">
    <property type="term" value="F:monooxygenase activity"/>
    <property type="evidence" value="ECO:0007669"/>
    <property type="project" value="UniProtKB-KW"/>
</dbReference>
<feature type="domain" description="ABM" evidence="1">
    <location>
        <begin position="9"/>
        <end position="82"/>
    </location>
</feature>
<organism evidence="2 3">
    <name type="scientific">Nocardioides bruguierae</name>
    <dbReference type="NCBI Taxonomy" id="2945102"/>
    <lineage>
        <taxon>Bacteria</taxon>
        <taxon>Bacillati</taxon>
        <taxon>Actinomycetota</taxon>
        <taxon>Actinomycetes</taxon>
        <taxon>Propionibacteriales</taxon>
        <taxon>Nocardioidaceae</taxon>
        <taxon>Nocardioides</taxon>
    </lineage>
</organism>
<keyword evidence="3" id="KW-1185">Reference proteome</keyword>
<name>A0A9X2D5V2_9ACTN</name>
<proteinExistence type="predicted"/>
<evidence type="ECO:0000313" key="3">
    <source>
        <dbReference type="Proteomes" id="UP001139485"/>
    </source>
</evidence>
<dbReference type="RefSeq" id="WP_250826501.1">
    <property type="nucleotide sequence ID" value="NZ_JAMOIL010000005.1"/>
</dbReference>
<dbReference type="AlphaFoldDB" id="A0A9X2D5V2"/>
<dbReference type="InterPro" id="IPR007138">
    <property type="entry name" value="ABM_dom"/>
</dbReference>
<dbReference type="SUPFAM" id="SSF54909">
    <property type="entry name" value="Dimeric alpha+beta barrel"/>
    <property type="match status" value="1"/>
</dbReference>
<dbReference type="Proteomes" id="UP001139485">
    <property type="component" value="Unassembled WGS sequence"/>
</dbReference>
<sequence>MHVPRTGQVVTVFRNRLDAEHERAYRDELAVVAALATAMPGFVETKTFTAEDGERCTVVTFADAASHRAWAEHPRHREAQRRGVAQFYGQYSIAVGETTYASAFERGSS</sequence>
<reference evidence="2" key="1">
    <citation type="submission" date="2022-05" db="EMBL/GenBank/DDBJ databases">
        <authorList>
            <person name="Tuo L."/>
        </authorList>
    </citation>
    <scope>NUCLEOTIDE SEQUENCE</scope>
    <source>
        <strain evidence="2">BSK12Z-4</strain>
    </source>
</reference>
<dbReference type="EMBL" id="JAMOIL010000005">
    <property type="protein sequence ID" value="MCM0619741.1"/>
    <property type="molecule type" value="Genomic_DNA"/>
</dbReference>
<protein>
    <submittedName>
        <fullName evidence="2">Antibiotic biosynthesis monooxygenase</fullName>
    </submittedName>
</protein>
<dbReference type="InterPro" id="IPR011008">
    <property type="entry name" value="Dimeric_a/b-barrel"/>
</dbReference>
<accession>A0A9X2D5V2</accession>
<dbReference type="Gene3D" id="3.30.70.100">
    <property type="match status" value="1"/>
</dbReference>
<gene>
    <name evidence="2" type="ORF">M8330_05470</name>
</gene>
<evidence type="ECO:0000313" key="2">
    <source>
        <dbReference type="EMBL" id="MCM0619741.1"/>
    </source>
</evidence>
<keyword evidence="2" id="KW-0503">Monooxygenase</keyword>
<keyword evidence="2" id="KW-0560">Oxidoreductase</keyword>